<dbReference type="EMBL" id="UYIG01000024">
    <property type="protein sequence ID" value="VDG27494.1"/>
    <property type="molecule type" value="Genomic_DNA"/>
</dbReference>
<keyword evidence="1" id="KW-0472">Membrane</keyword>
<protein>
    <submittedName>
        <fullName evidence="2">Uncharacterized protein</fullName>
    </submittedName>
</protein>
<sequence>MQRLTKALIDFSTDLFGPLTPRQTQERDHQLAISFSLLSLLVGFTFFISFLTDIAHNQLRWTTGALIVCLAIPASINSYMFRKLRLTHDFEVTTQSDYKYWRRIARRQIIIDWFITVLFFIFALKLADYFDWTALIIVLIIITFSHWIRYRRLLRKIIFIKKQPFSDKKNNS</sequence>
<reference evidence="2 3" key="1">
    <citation type="submission" date="2018-11" db="EMBL/GenBank/DDBJ databases">
        <authorList>
            <person name="Wuyts S."/>
        </authorList>
    </citation>
    <scope>NUCLEOTIDE SEQUENCE [LARGE SCALE GENOMIC DNA]</scope>
    <source>
        <strain evidence="2">Lactobacillus mudanjiangensis AMBF249</strain>
    </source>
</reference>
<dbReference type="AlphaFoldDB" id="A0A660DV62"/>
<accession>A0A660DV62</accession>
<dbReference type="RefSeq" id="WP_130847058.1">
    <property type="nucleotide sequence ID" value="NZ_UYIE01000108.1"/>
</dbReference>
<name>A0A660DV62_9LACO</name>
<evidence type="ECO:0000256" key="1">
    <source>
        <dbReference type="SAM" id="Phobius"/>
    </source>
</evidence>
<feature type="transmembrane region" description="Helical" evidence="1">
    <location>
        <begin position="58"/>
        <end position="76"/>
    </location>
</feature>
<dbReference type="Proteomes" id="UP000289996">
    <property type="component" value="Unassembled WGS sequence"/>
</dbReference>
<keyword evidence="1" id="KW-0812">Transmembrane</keyword>
<feature type="transmembrane region" description="Helical" evidence="1">
    <location>
        <begin position="132"/>
        <end position="150"/>
    </location>
</feature>
<proteinExistence type="predicted"/>
<feature type="transmembrane region" description="Helical" evidence="1">
    <location>
        <begin position="31"/>
        <end position="52"/>
    </location>
</feature>
<evidence type="ECO:0000313" key="3">
    <source>
        <dbReference type="Proteomes" id="UP000289996"/>
    </source>
</evidence>
<keyword evidence="3" id="KW-1185">Reference proteome</keyword>
<organism evidence="2 3">
    <name type="scientific">Lactiplantibacillus mudanjiangensis</name>
    <dbReference type="NCBI Taxonomy" id="1296538"/>
    <lineage>
        <taxon>Bacteria</taxon>
        <taxon>Bacillati</taxon>
        <taxon>Bacillota</taxon>
        <taxon>Bacilli</taxon>
        <taxon>Lactobacillales</taxon>
        <taxon>Lactobacillaceae</taxon>
        <taxon>Lactiplantibacillus</taxon>
    </lineage>
</organism>
<keyword evidence="1" id="KW-1133">Transmembrane helix</keyword>
<evidence type="ECO:0000313" key="2">
    <source>
        <dbReference type="EMBL" id="VDG27494.1"/>
    </source>
</evidence>
<feature type="transmembrane region" description="Helical" evidence="1">
    <location>
        <begin position="109"/>
        <end position="126"/>
    </location>
</feature>
<gene>
    <name evidence="2" type="ORF">MUDAN_MDHGFNIF_02357</name>
</gene>